<evidence type="ECO:0000313" key="3">
    <source>
        <dbReference type="Proteomes" id="UP001208570"/>
    </source>
</evidence>
<accession>A0AAD9K8P2</accession>
<evidence type="ECO:0000313" key="2">
    <source>
        <dbReference type="EMBL" id="KAK2166065.1"/>
    </source>
</evidence>
<dbReference type="Proteomes" id="UP001208570">
    <property type="component" value="Unassembled WGS sequence"/>
</dbReference>
<comment type="caution">
    <text evidence="2">The sequence shown here is derived from an EMBL/GenBank/DDBJ whole genome shotgun (WGS) entry which is preliminary data.</text>
</comment>
<keyword evidence="3" id="KW-1185">Reference proteome</keyword>
<protein>
    <submittedName>
        <fullName evidence="2">Uncharacterized protein</fullName>
    </submittedName>
</protein>
<feature type="region of interest" description="Disordered" evidence="1">
    <location>
        <begin position="91"/>
        <end position="121"/>
    </location>
</feature>
<organism evidence="2 3">
    <name type="scientific">Paralvinella palmiformis</name>
    <dbReference type="NCBI Taxonomy" id="53620"/>
    <lineage>
        <taxon>Eukaryota</taxon>
        <taxon>Metazoa</taxon>
        <taxon>Spiralia</taxon>
        <taxon>Lophotrochozoa</taxon>
        <taxon>Annelida</taxon>
        <taxon>Polychaeta</taxon>
        <taxon>Sedentaria</taxon>
        <taxon>Canalipalpata</taxon>
        <taxon>Terebellida</taxon>
        <taxon>Terebelliformia</taxon>
        <taxon>Alvinellidae</taxon>
        <taxon>Paralvinella</taxon>
    </lineage>
</organism>
<proteinExistence type="predicted"/>
<dbReference type="EMBL" id="JAODUP010000043">
    <property type="protein sequence ID" value="KAK2166065.1"/>
    <property type="molecule type" value="Genomic_DNA"/>
</dbReference>
<evidence type="ECO:0000256" key="1">
    <source>
        <dbReference type="SAM" id="MobiDB-lite"/>
    </source>
</evidence>
<feature type="region of interest" description="Disordered" evidence="1">
    <location>
        <begin position="204"/>
        <end position="229"/>
    </location>
</feature>
<reference evidence="2" key="1">
    <citation type="journal article" date="2023" name="Mol. Biol. Evol.">
        <title>Third-Generation Sequencing Reveals the Adaptive Role of the Epigenome in Three Deep-Sea Polychaetes.</title>
        <authorList>
            <person name="Perez M."/>
            <person name="Aroh O."/>
            <person name="Sun Y."/>
            <person name="Lan Y."/>
            <person name="Juniper S.K."/>
            <person name="Young C.R."/>
            <person name="Angers B."/>
            <person name="Qian P.Y."/>
        </authorList>
    </citation>
    <scope>NUCLEOTIDE SEQUENCE</scope>
    <source>
        <strain evidence="2">P08H-3</strain>
    </source>
</reference>
<feature type="compositionally biased region" description="Basic residues" evidence="1">
    <location>
        <begin position="105"/>
        <end position="115"/>
    </location>
</feature>
<gene>
    <name evidence="2" type="ORF">LSH36_43g08017</name>
</gene>
<sequence length="229" mass="24977">MASIVGSEVEIQEMENIQIQEVEVEPIPVEMPTETVETSVDDTIEVQQMIALQPLPEPAQEEVVLQSSDDHVVIGNPNFVYVDDIPVPAPEIDVYTDDTSPSTSRKGKGGKRKAAKSAGMRNKGQVIETSMGEYTLIDPSSLGATNRKWEQKQVQIKTLEGEFSVTMWATAGDDIKKEPLVGPEEEVTTTISQAADADFTEYMTGKKLPPEGIPGVDLSDPKQLAEFAK</sequence>
<name>A0AAD9K8P2_9ANNE</name>
<dbReference type="AlphaFoldDB" id="A0AAD9K8P2"/>